<proteinExistence type="predicted"/>
<keyword evidence="1" id="KW-0472">Membrane</keyword>
<feature type="transmembrane region" description="Helical" evidence="1">
    <location>
        <begin position="36"/>
        <end position="55"/>
    </location>
</feature>
<accession>A0A224Y6R2</accession>
<dbReference type="EMBL" id="GFPF01002111">
    <property type="protein sequence ID" value="MAA13257.1"/>
    <property type="molecule type" value="Transcribed_RNA"/>
</dbReference>
<sequence length="92" mass="10744">MLYSLPPVLPCQQILFLGWCPQQVLATIESLFYVSAALNKFWVFLFGLLFVFVCLENQRTTCKLPHVVLLLRLSYLVTTCAMKRDFIYFFVL</sequence>
<organism evidence="2">
    <name type="scientific">Rhipicephalus zambeziensis</name>
    <dbReference type="NCBI Taxonomy" id="60191"/>
    <lineage>
        <taxon>Eukaryota</taxon>
        <taxon>Metazoa</taxon>
        <taxon>Ecdysozoa</taxon>
        <taxon>Arthropoda</taxon>
        <taxon>Chelicerata</taxon>
        <taxon>Arachnida</taxon>
        <taxon>Acari</taxon>
        <taxon>Parasitiformes</taxon>
        <taxon>Ixodida</taxon>
        <taxon>Ixodoidea</taxon>
        <taxon>Ixodidae</taxon>
        <taxon>Rhipicephalinae</taxon>
        <taxon>Rhipicephalus</taxon>
        <taxon>Rhipicephalus</taxon>
    </lineage>
</organism>
<keyword evidence="1" id="KW-1133">Transmembrane helix</keyword>
<evidence type="ECO:0000313" key="2">
    <source>
        <dbReference type="EMBL" id="MAA13257.1"/>
    </source>
</evidence>
<reference evidence="2" key="1">
    <citation type="journal article" date="2017" name="Parasit. Vectors">
        <title>Sialotranscriptomics of Rhipicephalus zambeziensis reveals intricate expression profiles of secretory proteins and suggests tight temporal transcriptional regulation during blood-feeding.</title>
        <authorList>
            <person name="de Castro M.H."/>
            <person name="de Klerk D."/>
            <person name="Pienaar R."/>
            <person name="Rees D.J.G."/>
            <person name="Mans B.J."/>
        </authorList>
    </citation>
    <scope>NUCLEOTIDE SEQUENCE</scope>
    <source>
        <tissue evidence="2">Salivary glands</tissue>
    </source>
</reference>
<dbReference type="AlphaFoldDB" id="A0A224Y6R2"/>
<protein>
    <submittedName>
        <fullName evidence="2">Uncharacterized protein</fullName>
    </submittedName>
</protein>
<name>A0A224Y6R2_9ACAR</name>
<evidence type="ECO:0000256" key="1">
    <source>
        <dbReference type="SAM" id="Phobius"/>
    </source>
</evidence>
<keyword evidence="1" id="KW-0812">Transmembrane</keyword>